<evidence type="ECO:0000256" key="3">
    <source>
        <dbReference type="ARBA" id="ARBA00022840"/>
    </source>
</evidence>
<comment type="catalytic activity">
    <reaction evidence="4">
        <text>(6S)-5-formyl-5,6,7,8-tetrahydrofolate + ATP = (6R)-5,10-methenyltetrahydrofolate + ADP + phosphate</text>
        <dbReference type="Rhea" id="RHEA:10488"/>
        <dbReference type="ChEBI" id="CHEBI:30616"/>
        <dbReference type="ChEBI" id="CHEBI:43474"/>
        <dbReference type="ChEBI" id="CHEBI:57455"/>
        <dbReference type="ChEBI" id="CHEBI:57457"/>
        <dbReference type="ChEBI" id="CHEBI:456216"/>
        <dbReference type="EC" id="6.3.3.2"/>
    </reaction>
</comment>
<accession>A0A1J1HFP8</accession>
<dbReference type="Proteomes" id="UP000220158">
    <property type="component" value="Chromosome 14"/>
</dbReference>
<dbReference type="VEuPathDB" id="PlasmoDB:PRELSG_1460100"/>
<gene>
    <name evidence="6" type="ORF">PRELSG_1460100</name>
</gene>
<dbReference type="Gene3D" id="3.40.50.10420">
    <property type="entry name" value="NagB/RpiA/CoA transferase-like"/>
    <property type="match status" value="1"/>
</dbReference>
<protein>
    <recommendedName>
        <fullName evidence="5">5-formyltetrahydrofolate cyclo-ligase</fullName>
        <ecNumber evidence="5">6.3.3.2</ecNumber>
    </recommendedName>
</protein>
<dbReference type="PANTHER" id="PTHR23407:SF1">
    <property type="entry name" value="5-FORMYLTETRAHYDROFOLATE CYCLO-LIGASE"/>
    <property type="match status" value="1"/>
</dbReference>
<dbReference type="GO" id="GO:0005524">
    <property type="term" value="F:ATP binding"/>
    <property type="evidence" value="ECO:0007669"/>
    <property type="project" value="UniProtKB-KW"/>
</dbReference>
<dbReference type="GO" id="GO:0009396">
    <property type="term" value="P:folic acid-containing compound biosynthetic process"/>
    <property type="evidence" value="ECO:0007669"/>
    <property type="project" value="TreeGrafter"/>
</dbReference>
<keyword evidence="7" id="KW-1185">Reference proteome</keyword>
<dbReference type="EC" id="6.3.3.2" evidence="5"/>
<dbReference type="RefSeq" id="XP_028535386.1">
    <property type="nucleotide sequence ID" value="XM_028679699.1"/>
</dbReference>
<dbReference type="OMA" id="NFNMCIY"/>
<evidence type="ECO:0000256" key="2">
    <source>
        <dbReference type="ARBA" id="ARBA00022741"/>
    </source>
</evidence>
<keyword evidence="2" id="KW-0547">Nucleotide-binding</keyword>
<name>A0A1J1HFP8_PLARL</name>
<organism evidence="6 7">
    <name type="scientific">Plasmodium relictum</name>
    <dbReference type="NCBI Taxonomy" id="85471"/>
    <lineage>
        <taxon>Eukaryota</taxon>
        <taxon>Sar</taxon>
        <taxon>Alveolata</taxon>
        <taxon>Apicomplexa</taxon>
        <taxon>Aconoidasida</taxon>
        <taxon>Haemosporida</taxon>
        <taxon>Plasmodiidae</taxon>
        <taxon>Plasmodium</taxon>
        <taxon>Plasmodium (Haemamoeba)</taxon>
    </lineage>
</organism>
<dbReference type="SUPFAM" id="SSF100950">
    <property type="entry name" value="NagB/RpiA/CoA transferase-like"/>
    <property type="match status" value="1"/>
</dbReference>
<dbReference type="AlphaFoldDB" id="A0A1J1HFP8"/>
<evidence type="ECO:0000256" key="1">
    <source>
        <dbReference type="ARBA" id="ARBA00010638"/>
    </source>
</evidence>
<dbReference type="InterPro" id="IPR037171">
    <property type="entry name" value="NagB/RpiA_transferase-like"/>
</dbReference>
<evidence type="ECO:0000256" key="5">
    <source>
        <dbReference type="ARBA" id="ARBA00038966"/>
    </source>
</evidence>
<dbReference type="InterPro" id="IPR002698">
    <property type="entry name" value="FTHF_cligase"/>
</dbReference>
<dbReference type="KEGG" id="prel:PRELSG_1460100"/>
<evidence type="ECO:0000313" key="7">
    <source>
        <dbReference type="Proteomes" id="UP000220158"/>
    </source>
</evidence>
<sequence length="376" mass="45426">MNLESYDKINLDNNYIKSIINIDLKDYFKNYEYKNYKELKEIIRKNAKKIREIILRNSLIMQNNTCVNIIHAIENNLDKNKENLNFNCEKIEIFENKTFSKKKNILYMDYLYTLLIRNLYILFSSLNLERKKEKKFDFTKIYTYEYNYKKISLNEVIAFLKKSGINDINITDIENLNFFTYCNKLKTHLNNKKSNFNICLYIPTKKEVDILFIIEKLYDYFYFDLYVPITTKSGDLIFFPFDIIDNLLIKHDFNIFVPFLYIYLNSIKKFCFNLNNLNIITNKLFHFTYKENETIFIIPLIAYNNYGCRIGSGKGYYDKTLKKNKNITKLYKKNIKNTVKISISFEIFLYDIDFCESTDLILDYIINEKNIYHFLF</sequence>
<evidence type="ECO:0000256" key="4">
    <source>
        <dbReference type="ARBA" id="ARBA00036539"/>
    </source>
</evidence>
<dbReference type="OrthoDB" id="2015992at2759"/>
<dbReference type="PANTHER" id="PTHR23407">
    <property type="entry name" value="ATPASE INHIBITOR/5-FORMYLTETRAHYDROFOLATE CYCLO-LIGASE"/>
    <property type="match status" value="1"/>
</dbReference>
<dbReference type="GO" id="GO:0005739">
    <property type="term" value="C:mitochondrion"/>
    <property type="evidence" value="ECO:0007669"/>
    <property type="project" value="TreeGrafter"/>
</dbReference>
<evidence type="ECO:0000313" key="6">
    <source>
        <dbReference type="EMBL" id="CRH02866.1"/>
    </source>
</evidence>
<dbReference type="InterPro" id="IPR024185">
    <property type="entry name" value="FTHF_cligase-like_sf"/>
</dbReference>
<dbReference type="GeneID" id="39739033"/>
<keyword evidence="3" id="KW-0067">ATP-binding</keyword>
<dbReference type="EMBL" id="LN835309">
    <property type="protein sequence ID" value="CRH02866.1"/>
    <property type="molecule type" value="Genomic_DNA"/>
</dbReference>
<reference evidence="6 7" key="1">
    <citation type="submission" date="2015-04" db="EMBL/GenBank/DDBJ databases">
        <authorList>
            <consortium name="Pathogen Informatics"/>
        </authorList>
    </citation>
    <scope>NUCLEOTIDE SEQUENCE [LARGE SCALE GENOMIC DNA]</scope>
    <source>
        <strain evidence="6 7">SGS1</strain>
    </source>
</reference>
<dbReference type="GO" id="GO:0035999">
    <property type="term" value="P:tetrahydrofolate interconversion"/>
    <property type="evidence" value="ECO:0007669"/>
    <property type="project" value="TreeGrafter"/>
</dbReference>
<comment type="similarity">
    <text evidence="1">Belongs to the 5-formyltetrahydrofolate cyclo-ligase family.</text>
</comment>
<proteinExistence type="inferred from homology"/>
<dbReference type="GO" id="GO:0030272">
    <property type="term" value="F:5-formyltetrahydrofolate cyclo-ligase activity"/>
    <property type="evidence" value="ECO:0007669"/>
    <property type="project" value="UniProtKB-EC"/>
</dbReference>
<dbReference type="Pfam" id="PF01812">
    <property type="entry name" value="5-FTHF_cyc-lig"/>
    <property type="match status" value="1"/>
</dbReference>